<dbReference type="RefSeq" id="WP_010867430.1">
    <property type="nucleotide sequence ID" value="NC_000868.1"/>
</dbReference>
<dbReference type="PATRIC" id="fig|272844.11.peg.329"/>
<dbReference type="Gene3D" id="2.40.10.230">
    <property type="entry name" value="Probable tRNA pseudouridine synthase domain"/>
    <property type="match status" value="1"/>
</dbReference>
<protein>
    <submittedName>
        <fullName evidence="2">H/ACA RNA-protein complex component Gar1</fullName>
    </submittedName>
</protein>
<evidence type="ECO:0000313" key="2">
    <source>
        <dbReference type="EMBL" id="CCE69685.1"/>
    </source>
</evidence>
<dbReference type="InterPro" id="IPR009000">
    <property type="entry name" value="Transl_B-barrel_sf"/>
</dbReference>
<dbReference type="eggNOG" id="arCOG02466">
    <property type="taxonomic scope" value="Archaea"/>
</dbReference>
<keyword evidence="3" id="KW-1185">Reference proteome</keyword>
<dbReference type="GO" id="GO:0042254">
    <property type="term" value="P:ribosome biogenesis"/>
    <property type="evidence" value="ECO:0007669"/>
    <property type="project" value="InterPro"/>
</dbReference>
<dbReference type="Pfam" id="PF04410">
    <property type="entry name" value="Gar1"/>
    <property type="match status" value="1"/>
</dbReference>
<reference evidence="1" key="3">
    <citation type="journal article" date="2001" name="Genome Res.">
        <title>Genome evolution at the genus level: comparison of three complete genomes of hyperthermophilic archaea.</title>
        <authorList>
            <person name="Lecompte O."/>
            <person name="Ripp R."/>
            <person name="Puzos-Barbe V."/>
            <person name="Duprat S."/>
            <person name="Heilig R."/>
            <person name="Dietrich J."/>
            <person name="Thierry J.C."/>
            <person name="Poch O."/>
        </authorList>
    </citation>
    <scope>NUCLEOTIDE SEQUENCE</scope>
    <source>
        <strain evidence="1">Orsay</strain>
    </source>
</reference>
<dbReference type="SUPFAM" id="SSF50447">
    <property type="entry name" value="Translation proteins"/>
    <property type="match status" value="1"/>
</dbReference>
<dbReference type="EMBL" id="AJ248284">
    <property type="protein sequence ID" value="CAB49230.1"/>
    <property type="molecule type" value="Genomic_DNA"/>
</dbReference>
<reference evidence="1 3" key="4">
    <citation type="journal article" date="2003" name="Mol. Microbiol.">
        <title>An integrated analysis of the genome of the hyperthermophilic archaeon Pyrococcus abyssi.</title>
        <authorList>
            <person name="Cohen G."/>
            <person name="Barbe V."/>
            <person name="Flament D."/>
            <person name="Galperin M."/>
            <person name="Heilig R."/>
            <person name="Ripp R."/>
            <person name="Lecompte O."/>
            <person name="Prieur D."/>
            <person name="Poch O."/>
            <person name="Quellerou J."/>
            <person name="Thierry J.C."/>
            <person name="Van der Oost J."/>
            <person name="Weissenbach J."/>
            <person name="Zivanovic Y."/>
            <person name="Forterre P."/>
        </authorList>
    </citation>
    <scope>NUCLEOTIDE SEQUENCE [LARGE SCALE GENOMIC DNA]</scope>
    <source>
        <strain evidence="3">GE5 / Orsay</strain>
        <strain evidence="1">Orsay</strain>
    </source>
</reference>
<dbReference type="OrthoDB" id="60264at2157"/>
<dbReference type="EMBL" id="HE613800">
    <property type="protein sequence ID" value="CCE69685.1"/>
    <property type="molecule type" value="Genomic_DNA"/>
</dbReference>
<dbReference type="Proteomes" id="UP000000810">
    <property type="component" value="Chromosome"/>
</dbReference>
<dbReference type="KEGG" id="pab:PAB3084"/>
<reference evidence="1" key="1">
    <citation type="submission" date="1999-07" db="EMBL/GenBank/DDBJ databases">
        <authorList>
            <person name="Genoscope"/>
        </authorList>
    </citation>
    <scope>NUCLEOTIDE SEQUENCE</scope>
    <source>
        <strain evidence="1">Orsay</strain>
    </source>
</reference>
<evidence type="ECO:0000313" key="4">
    <source>
        <dbReference type="Proteomes" id="UP000009139"/>
    </source>
</evidence>
<proteinExistence type="predicted"/>
<dbReference type="Proteomes" id="UP000009139">
    <property type="component" value="Chromosome"/>
</dbReference>
<reference evidence="1" key="2">
    <citation type="journal article" date="2000" name="J. Mol. Biol.">
        <title>Archaeal homologs of eukaryotic methylation guide small nucleolar RNAs: lessons from the Pyrococcus genomes.</title>
        <authorList>
            <person name="Gaspin C."/>
            <person name="Cavaille J."/>
            <person name="Erauso G."/>
        </authorList>
    </citation>
    <scope>NUCLEOTIDE SEQUENCE</scope>
    <source>
        <strain evidence="1">Orsay</strain>
    </source>
</reference>
<reference evidence="2 4" key="5">
    <citation type="journal article" date="2012" name="Curr. Microbiol.">
        <title>Re-annotation of two hyperthermophilic archaea Pyrococcus abyssi GE5 and Pyrococcus furiosus DSM 3638.</title>
        <authorList>
            <person name="Gao J."/>
            <person name="Wang J."/>
        </authorList>
    </citation>
    <scope>GENOME REANNOTATION</scope>
    <source>
        <strain evidence="2">GE5</strain>
        <strain evidence="4">GE5 / Orsay</strain>
    </source>
</reference>
<accession>Q9V1W8</accession>
<dbReference type="PIR" id="G75143">
    <property type="entry name" value="G75143"/>
</dbReference>
<dbReference type="InterPro" id="IPR038664">
    <property type="entry name" value="Gar1/Naf1_Cbf5-bd_sf"/>
</dbReference>
<name>Q9V1W8_PYRAB</name>
<dbReference type="NCBIfam" id="NF009629">
    <property type="entry name" value="PRK13149.1-5"/>
    <property type="match status" value="1"/>
</dbReference>
<sequence>MKRLGKVSHYAKQGLLIVRSTWVPSLNDPVIDKDLKFVGIVKDVFGPVKRPYVAIKPKVDDPEKYVGQVLYIDERRKKRKERKGRGRMKKKFKG</sequence>
<gene>
    <name evidence="1" type="ordered locus">PAB3084</name>
</gene>
<dbReference type="InterPro" id="IPR007504">
    <property type="entry name" value="H/ACA_rnp_Gar1/Naf1"/>
</dbReference>
<dbReference type="STRING" id="272844.PAB3084"/>
<dbReference type="GO" id="GO:0001522">
    <property type="term" value="P:pseudouridine synthesis"/>
    <property type="evidence" value="ECO:0007669"/>
    <property type="project" value="InterPro"/>
</dbReference>
<dbReference type="HOGENOM" id="CLU_165884_1_0_2"/>
<organism evidence="1 3">
    <name type="scientific">Pyrococcus abyssi (strain GE5 / Orsay)</name>
    <dbReference type="NCBI Taxonomy" id="272844"/>
    <lineage>
        <taxon>Archaea</taxon>
        <taxon>Methanobacteriati</taxon>
        <taxon>Methanobacteriota</taxon>
        <taxon>Thermococci</taxon>
        <taxon>Thermococcales</taxon>
        <taxon>Thermococcaceae</taxon>
        <taxon>Pyrococcus</taxon>
    </lineage>
</organism>
<evidence type="ECO:0000313" key="3">
    <source>
        <dbReference type="Proteomes" id="UP000000810"/>
    </source>
</evidence>
<dbReference type="AlphaFoldDB" id="Q9V1W8"/>
<evidence type="ECO:0000313" key="1">
    <source>
        <dbReference type="EMBL" id="CAB49230.1"/>
    </source>
</evidence>